<evidence type="ECO:0000259" key="8">
    <source>
        <dbReference type="PROSITE" id="PS50970"/>
    </source>
</evidence>
<dbReference type="GO" id="GO:0033528">
    <property type="term" value="P:S-methylmethionine cycle"/>
    <property type="evidence" value="ECO:0007669"/>
    <property type="project" value="TreeGrafter"/>
</dbReference>
<dbReference type="GO" id="GO:0008898">
    <property type="term" value="F:S-adenosylmethionine-homocysteine S-methyltransferase activity"/>
    <property type="evidence" value="ECO:0007669"/>
    <property type="project" value="TreeGrafter"/>
</dbReference>
<evidence type="ECO:0000256" key="6">
    <source>
        <dbReference type="PROSITE-ProRule" id="PRU00333"/>
    </source>
</evidence>
<evidence type="ECO:0000313" key="10">
    <source>
        <dbReference type="Proteomes" id="UP000314294"/>
    </source>
</evidence>
<evidence type="ECO:0000256" key="1">
    <source>
        <dbReference type="ARBA" id="ARBA00022603"/>
    </source>
</evidence>
<proteinExistence type="predicted"/>
<keyword evidence="10" id="KW-1185">Reference proteome</keyword>
<dbReference type="PANTHER" id="PTHR46015">
    <property type="entry name" value="ZGC:172121"/>
    <property type="match status" value="1"/>
</dbReference>
<dbReference type="OrthoDB" id="261426at2759"/>
<keyword evidence="1 9" id="KW-0489">Methyltransferase</keyword>
<accession>A0A4Z2EG55</accession>
<protein>
    <submittedName>
        <fullName evidence="9">Homocysteine S-methyltransferase YbgG</fullName>
    </submittedName>
</protein>
<gene>
    <name evidence="9" type="primary">ybgG</name>
    <name evidence="9" type="ORF">EYF80_062402</name>
</gene>
<dbReference type="GO" id="GO:0032259">
    <property type="term" value="P:methylation"/>
    <property type="evidence" value="ECO:0007669"/>
    <property type="project" value="UniProtKB-KW"/>
</dbReference>
<dbReference type="GO" id="GO:0046872">
    <property type="term" value="F:metal ion binding"/>
    <property type="evidence" value="ECO:0007669"/>
    <property type="project" value="UniProtKB-KW"/>
</dbReference>
<dbReference type="NCBIfam" id="NF007020">
    <property type="entry name" value="PRK09485.1"/>
    <property type="match status" value="1"/>
</dbReference>
<evidence type="ECO:0000313" key="9">
    <source>
        <dbReference type="EMBL" id="TNN27454.1"/>
    </source>
</evidence>
<dbReference type="Pfam" id="PF02574">
    <property type="entry name" value="S-methyl_trans"/>
    <property type="match status" value="1"/>
</dbReference>
<comment type="caution">
    <text evidence="6">Lacks conserved residue(s) required for the propagation of feature annotation.</text>
</comment>
<dbReference type="InterPro" id="IPR036589">
    <property type="entry name" value="HCY_dom_sf"/>
</dbReference>
<dbReference type="InterPro" id="IPR003726">
    <property type="entry name" value="HCY_dom"/>
</dbReference>
<dbReference type="PANTHER" id="PTHR46015:SF1">
    <property type="entry name" value="HOMOCYSTEINE S-METHYLTRANSFERASE-LIKE ISOFORM 1"/>
    <property type="match status" value="1"/>
</dbReference>
<evidence type="ECO:0000256" key="4">
    <source>
        <dbReference type="ARBA" id="ARBA00022833"/>
    </source>
</evidence>
<dbReference type="Gene3D" id="3.20.20.330">
    <property type="entry name" value="Homocysteine-binding-like domain"/>
    <property type="match status" value="1"/>
</dbReference>
<keyword evidence="2 9" id="KW-0808">Transferase</keyword>
<evidence type="ECO:0000256" key="5">
    <source>
        <dbReference type="ARBA" id="ARBA00034478"/>
    </source>
</evidence>
<evidence type="ECO:0000256" key="7">
    <source>
        <dbReference type="SAM" id="MobiDB-lite"/>
    </source>
</evidence>
<keyword evidence="4" id="KW-0862">Zinc</keyword>
<comment type="caution">
    <text evidence="9">The sequence shown here is derived from an EMBL/GenBank/DDBJ whole genome shotgun (WGS) entry which is preliminary data.</text>
</comment>
<dbReference type="GO" id="GO:0009086">
    <property type="term" value="P:methionine biosynthetic process"/>
    <property type="evidence" value="ECO:0007669"/>
    <property type="project" value="TreeGrafter"/>
</dbReference>
<dbReference type="Proteomes" id="UP000314294">
    <property type="component" value="Unassembled WGS sequence"/>
</dbReference>
<dbReference type="EMBL" id="SRLO01008280">
    <property type="protein sequence ID" value="TNN27454.1"/>
    <property type="molecule type" value="Genomic_DNA"/>
</dbReference>
<evidence type="ECO:0000256" key="3">
    <source>
        <dbReference type="ARBA" id="ARBA00022723"/>
    </source>
</evidence>
<dbReference type="SUPFAM" id="SSF82282">
    <property type="entry name" value="Homocysteine S-methyltransferase"/>
    <property type="match status" value="1"/>
</dbReference>
<comment type="pathway">
    <text evidence="5">Amino-acid biosynthesis; L-methionine biosynthesis via de novo pathway.</text>
</comment>
<sequence>MSYDMSYDMLYDMLYVTFSRFLVAGADVITTATYQASVAGFTGELQVSAERARDLMASGVRLAREALDRFSCHAPPTGRRRPLVAASVGPFGAFLHDGSEYRGGYAEHMSVEELKAWHRPQVEVLAGAGADLVAMETIPSIKEAAALLELLREFPEARAWLAFSCQDGRRLSDGSLFSDAVRFAQRSSQLVAVGVNCCSPALVEPLLDSVRSLRTPDRGWVVYPNGGGDRDSEQGSVQGSEVRGQSRDQSGVSPGIRGQSRDQRSGVSPGIRGQGSVQRSGVSPEVRSVQGSEVSPGARGQVRGQRSVMGPEVSHGARGQSRGQRSVQGPEVRGQSRGQRSGPSVVLNPDTM</sequence>
<keyword evidence="3" id="KW-0479">Metal-binding</keyword>
<dbReference type="AlphaFoldDB" id="A0A4Z2EG55"/>
<feature type="domain" description="Hcy-binding" evidence="8">
    <location>
        <begin position="1"/>
        <end position="271"/>
    </location>
</feature>
<evidence type="ECO:0000256" key="2">
    <source>
        <dbReference type="ARBA" id="ARBA00022679"/>
    </source>
</evidence>
<reference evidence="9 10" key="1">
    <citation type="submission" date="2019-03" db="EMBL/GenBank/DDBJ databases">
        <title>First draft genome of Liparis tanakae, snailfish: a comprehensive survey of snailfish specific genes.</title>
        <authorList>
            <person name="Kim W."/>
            <person name="Song I."/>
            <person name="Jeong J.-H."/>
            <person name="Kim D."/>
            <person name="Kim S."/>
            <person name="Ryu S."/>
            <person name="Song J.Y."/>
            <person name="Lee S.K."/>
        </authorList>
    </citation>
    <scope>NUCLEOTIDE SEQUENCE [LARGE SCALE GENOMIC DNA]</scope>
    <source>
        <tissue evidence="9">Muscle</tissue>
    </source>
</reference>
<feature type="region of interest" description="Disordered" evidence="7">
    <location>
        <begin position="218"/>
        <end position="352"/>
    </location>
</feature>
<dbReference type="PROSITE" id="PS50970">
    <property type="entry name" value="HCY"/>
    <property type="match status" value="1"/>
</dbReference>
<name>A0A4Z2EG55_9TELE</name>
<dbReference type="InterPro" id="IPR051486">
    <property type="entry name" value="Hcy_S-methyltransferase"/>
</dbReference>
<organism evidence="9 10">
    <name type="scientific">Liparis tanakae</name>
    <name type="common">Tanaka's snailfish</name>
    <dbReference type="NCBI Taxonomy" id="230148"/>
    <lineage>
        <taxon>Eukaryota</taxon>
        <taxon>Metazoa</taxon>
        <taxon>Chordata</taxon>
        <taxon>Craniata</taxon>
        <taxon>Vertebrata</taxon>
        <taxon>Euteleostomi</taxon>
        <taxon>Actinopterygii</taxon>
        <taxon>Neopterygii</taxon>
        <taxon>Teleostei</taxon>
        <taxon>Neoteleostei</taxon>
        <taxon>Acanthomorphata</taxon>
        <taxon>Eupercaria</taxon>
        <taxon>Perciformes</taxon>
        <taxon>Cottioidei</taxon>
        <taxon>Cottales</taxon>
        <taxon>Liparidae</taxon>
        <taxon>Liparis</taxon>
    </lineage>
</organism>